<dbReference type="Proteomes" id="UP001281761">
    <property type="component" value="Unassembled WGS sequence"/>
</dbReference>
<evidence type="ECO:0000313" key="2">
    <source>
        <dbReference type="Proteomes" id="UP001281761"/>
    </source>
</evidence>
<evidence type="ECO:0000313" key="1">
    <source>
        <dbReference type="EMBL" id="KAK2942468.1"/>
    </source>
</evidence>
<proteinExistence type="predicted"/>
<accession>A0ABQ9WT12</accession>
<comment type="caution">
    <text evidence="1">The sequence shown here is derived from an EMBL/GenBank/DDBJ whole genome shotgun (WGS) entry which is preliminary data.</text>
</comment>
<reference evidence="1 2" key="1">
    <citation type="journal article" date="2022" name="bioRxiv">
        <title>Genomics of Preaxostyla Flagellates Illuminates Evolutionary Transitions and the Path Towards Mitochondrial Loss.</title>
        <authorList>
            <person name="Novak L.V.F."/>
            <person name="Treitli S.C."/>
            <person name="Pyrih J."/>
            <person name="Halakuc P."/>
            <person name="Pipaliya S.V."/>
            <person name="Vacek V."/>
            <person name="Brzon O."/>
            <person name="Soukal P."/>
            <person name="Eme L."/>
            <person name="Dacks J.B."/>
            <person name="Karnkowska A."/>
            <person name="Elias M."/>
            <person name="Hampl V."/>
        </authorList>
    </citation>
    <scope>NUCLEOTIDE SEQUENCE [LARGE SCALE GENOMIC DNA]</scope>
    <source>
        <strain evidence="1">NAU3</strain>
        <tissue evidence="1">Gut</tissue>
    </source>
</reference>
<keyword evidence="2" id="KW-1185">Reference proteome</keyword>
<sequence length="133" mass="14505">MTRPLALMPNIVILSNESAQSLSSPYDFSGGEQISPPMETPSLLCQFKWMEIAVGKGVSAVFMNCGSSEKMTVWRIQFRCSEMAAVTIVSELSIIDDGLPWLSLLTGRLGMGVNFVRFPPALDRMDDPNATGT</sequence>
<protein>
    <submittedName>
        <fullName evidence="1">Uncharacterized protein</fullName>
    </submittedName>
</protein>
<organism evidence="1 2">
    <name type="scientific">Blattamonas nauphoetae</name>
    <dbReference type="NCBI Taxonomy" id="2049346"/>
    <lineage>
        <taxon>Eukaryota</taxon>
        <taxon>Metamonada</taxon>
        <taxon>Preaxostyla</taxon>
        <taxon>Oxymonadida</taxon>
        <taxon>Blattamonas</taxon>
    </lineage>
</organism>
<dbReference type="EMBL" id="JARBJD010000406">
    <property type="protein sequence ID" value="KAK2942468.1"/>
    <property type="molecule type" value="Genomic_DNA"/>
</dbReference>
<gene>
    <name evidence="1" type="ORF">BLNAU_22614</name>
</gene>
<name>A0ABQ9WT12_9EUKA</name>